<dbReference type="Proteomes" id="UP000278332">
    <property type="component" value="Unassembled WGS sequence"/>
</dbReference>
<sequence length="489" mass="52607">MRSYALITIIKGTPHVTTHIEESRSARFALRCAAWAERWFPDSWVFAALAVAIVTVATLAIGARPTEAAKAFGDGFWSLIPFTMQMAFVVIGGYVVASSPPAVRLIDRLACIPKNGRSAVAWVALISMLASLLNWGLSLVFGGLLVRALARRTDLRMDYRAAGAAAYLGLGAVWALGLSSSAAQLQANPGSLPPSILAITGVIPFTETIFLWQSGVMLAALVVISLIVAYATAPGPNAAKVAEDCGVDPAFNLPPLPPRTRPGEWLEYSPLLIILMVLLGAGWLFNEFSTKPAITAISGLNTYNFLFIMLGALLHWRPRSFLDAVTRAVPTTTGVLIQFPLYGSIAALLTTVKGSDAQTLAHYISTFFTSIATHDTYAVLMGIYSAVLGFFIPSGGGKWIIEAPYVMQVANELKYHLGWSVQIYNAAEALPNLINPFYMLPLLGVLGLKARDLIGFSFVQLLVHTPLVLVLLWALGTTLTYIPPMMPSP</sequence>
<gene>
    <name evidence="2" type="ORF">ALP84_04954</name>
</gene>
<keyword evidence="1" id="KW-1133">Transmembrane helix</keyword>
<reference evidence="2 3" key="1">
    <citation type="submission" date="2018-08" db="EMBL/GenBank/DDBJ databases">
        <title>Recombination of ecologically and evolutionarily significant loci maintains genetic cohesion in the Pseudomonas syringae species complex.</title>
        <authorList>
            <person name="Dillon M."/>
            <person name="Thakur S."/>
            <person name="Almeida R.N.D."/>
            <person name="Weir B.S."/>
            <person name="Guttman D.S."/>
        </authorList>
    </citation>
    <scope>NUCLEOTIDE SEQUENCE [LARGE SCALE GENOMIC DNA]</scope>
    <source>
        <strain evidence="2 3">ICMP 6917</strain>
    </source>
</reference>
<name>A0A3M4VSF7_PSECI</name>
<feature type="transmembrane region" description="Helical" evidence="1">
    <location>
        <begin position="461"/>
        <end position="482"/>
    </location>
</feature>
<feature type="transmembrane region" description="Helical" evidence="1">
    <location>
        <begin position="297"/>
        <end position="316"/>
    </location>
</feature>
<dbReference type="PANTHER" id="PTHR41983">
    <property type="entry name" value="SHORT-CHAIN FATTY ACID TRANSPORTER-RELATED"/>
    <property type="match status" value="1"/>
</dbReference>
<feature type="transmembrane region" description="Helical" evidence="1">
    <location>
        <begin position="75"/>
        <end position="99"/>
    </location>
</feature>
<keyword evidence="1" id="KW-0472">Membrane</keyword>
<dbReference type="PANTHER" id="PTHR41983:SF2">
    <property type="entry name" value="SHORT-CHAIN FATTY ACID TRANSPORTER-RELATED"/>
    <property type="match status" value="1"/>
</dbReference>
<evidence type="ECO:0000256" key="1">
    <source>
        <dbReference type="SAM" id="Phobius"/>
    </source>
</evidence>
<evidence type="ECO:0000313" key="3">
    <source>
        <dbReference type="Proteomes" id="UP000278332"/>
    </source>
</evidence>
<feature type="transmembrane region" description="Helical" evidence="1">
    <location>
        <begin position="265"/>
        <end position="285"/>
    </location>
</feature>
<feature type="transmembrane region" description="Helical" evidence="1">
    <location>
        <begin position="371"/>
        <end position="392"/>
    </location>
</feature>
<dbReference type="GO" id="GO:0005886">
    <property type="term" value="C:plasma membrane"/>
    <property type="evidence" value="ECO:0007669"/>
    <property type="project" value="TreeGrafter"/>
</dbReference>
<keyword evidence="1" id="KW-0812">Transmembrane</keyword>
<dbReference type="Pfam" id="PF02667">
    <property type="entry name" value="SCFA_trans"/>
    <property type="match status" value="1"/>
</dbReference>
<feature type="transmembrane region" description="Helical" evidence="1">
    <location>
        <begin position="44"/>
        <end position="63"/>
    </location>
</feature>
<feature type="transmembrane region" description="Helical" evidence="1">
    <location>
        <begin position="119"/>
        <end position="149"/>
    </location>
</feature>
<proteinExistence type="predicted"/>
<evidence type="ECO:0000313" key="2">
    <source>
        <dbReference type="EMBL" id="RMR54780.1"/>
    </source>
</evidence>
<dbReference type="InterPro" id="IPR006160">
    <property type="entry name" value="SCFA_transpt_AtoE"/>
</dbReference>
<comment type="caution">
    <text evidence="2">The sequence shown here is derived from an EMBL/GenBank/DDBJ whole genome shotgun (WGS) entry which is preliminary data.</text>
</comment>
<accession>A0A3M4VSF7</accession>
<feature type="transmembrane region" description="Helical" evidence="1">
    <location>
        <begin position="161"/>
        <end position="183"/>
    </location>
</feature>
<dbReference type="EMBL" id="RBRY01000111">
    <property type="protein sequence ID" value="RMR54780.1"/>
    <property type="molecule type" value="Genomic_DNA"/>
</dbReference>
<dbReference type="AlphaFoldDB" id="A0A3M4VSF7"/>
<protein>
    <submittedName>
        <fullName evidence="2">Short-chain fatty acid transporter</fullName>
    </submittedName>
</protein>
<organism evidence="2 3">
    <name type="scientific">Pseudomonas cichorii</name>
    <dbReference type="NCBI Taxonomy" id="36746"/>
    <lineage>
        <taxon>Bacteria</taxon>
        <taxon>Pseudomonadati</taxon>
        <taxon>Pseudomonadota</taxon>
        <taxon>Gammaproteobacteria</taxon>
        <taxon>Pseudomonadales</taxon>
        <taxon>Pseudomonadaceae</taxon>
        <taxon>Pseudomonas</taxon>
    </lineage>
</organism>
<feature type="transmembrane region" description="Helical" evidence="1">
    <location>
        <begin position="210"/>
        <end position="231"/>
    </location>
</feature>
<feature type="transmembrane region" description="Helical" evidence="1">
    <location>
        <begin position="328"/>
        <end position="351"/>
    </location>
</feature>